<dbReference type="EMBL" id="CAJVPW010012992">
    <property type="protein sequence ID" value="CAG8640622.1"/>
    <property type="molecule type" value="Genomic_DNA"/>
</dbReference>
<keyword evidence="2" id="KW-1185">Reference proteome</keyword>
<evidence type="ECO:0000313" key="1">
    <source>
        <dbReference type="EMBL" id="CAG8640622.1"/>
    </source>
</evidence>
<protein>
    <submittedName>
        <fullName evidence="1">8789_t:CDS:1</fullName>
    </submittedName>
</protein>
<proteinExistence type="predicted"/>
<reference evidence="1" key="1">
    <citation type="submission" date="2021-06" db="EMBL/GenBank/DDBJ databases">
        <authorList>
            <person name="Kallberg Y."/>
            <person name="Tangrot J."/>
            <person name="Rosling A."/>
        </authorList>
    </citation>
    <scope>NUCLEOTIDE SEQUENCE</scope>
    <source>
        <strain evidence="1">28 12/20/2015</strain>
    </source>
</reference>
<sequence>VVDFCHLSGNNPQRENSMCNECSERLKNKRQGKKIVITSKKAKHKTAQINITSKNPNANTESSSTIAPSSSGNIPNDSIIIPDDSSIILQSNFSFIQNDFSIILPNDPNITQNDSSVILSGNSSVTKDNHSNMIIPSDSNNIILNNLRITIPKVPDNIVSTNIVSSNSSNVTSSYPIVSDIDNNIGLFSEKDFKFEEAETSDEQLEFTFEVELDQDLLAAVSLDQSNLSSDSDLKTIEKRFCQLANILIVLLESGSEYYWKIRKLYLNSRKKMFSGSATVYLGCTMRDDRAWQRQDGQPPKRRSEVCAPIGRYNCIGNIRLIVIPEQQYALIKGSHKVAHEKPTYRRVEFPVIAKNWIKNNVSFNMRSTEIYHRLCNNKLIDPEIHTVEQVYYWVSISNKKKYIMDQTNQLLLAKLYLEQPEFIEKGFKILNYLENDFVRTLGFLTPLIKHIRVKNITEIVIDSIFKTNQERFELFAVNANCDGYGMPIAYLYLSILDGTEEALHKGLKPVFVLMDKDAGEISSVNEAWSWITNIQLCYWHLEHAISKKIKDKKSKTNTYTATKALEAHHKFEFIDPSWFRSNNEFFCLDNYAKQLLEMIKRHANMHPLIPVAKNSYMTSQEIYKFCIKELYQFCRLYDFVKLWGYLWTNWYNESDWKLFARSSYSLAMPLAYTTMITESHWRVFKYTYKYNYNHPRVDKLTQIIVEQLIPDFEIKKAQYDGNRTFPAWWHDFKRDWKKAAAADTQPNIEENYQIDTNNWVCSCPAYLYSCYHLCKHLVHKKYGKNFLPTFLQTRRRHDYPLLTFKNSEMSAITLTNNPWTRLNTASIANNSSMSNSVEDGNSRLRSLSNTLVEENFDIMKERQEKYARYKEKFEAALELYKQEMNNDKFVDSFDALVMPFLKEIDLCETALQSRNQQATSKSKRKLTFWLR</sequence>
<accession>A0ACA9N7Y2</accession>
<name>A0ACA9N7Y2_9GLOM</name>
<comment type="caution">
    <text evidence="1">The sequence shown here is derived from an EMBL/GenBank/DDBJ whole genome shotgun (WGS) entry which is preliminary data.</text>
</comment>
<dbReference type="Proteomes" id="UP000789366">
    <property type="component" value="Unassembled WGS sequence"/>
</dbReference>
<feature type="non-terminal residue" evidence="1">
    <location>
        <position position="1"/>
    </location>
</feature>
<evidence type="ECO:0000313" key="2">
    <source>
        <dbReference type="Proteomes" id="UP000789366"/>
    </source>
</evidence>
<organism evidence="1 2">
    <name type="scientific">Cetraspora pellucida</name>
    <dbReference type="NCBI Taxonomy" id="1433469"/>
    <lineage>
        <taxon>Eukaryota</taxon>
        <taxon>Fungi</taxon>
        <taxon>Fungi incertae sedis</taxon>
        <taxon>Mucoromycota</taxon>
        <taxon>Glomeromycotina</taxon>
        <taxon>Glomeromycetes</taxon>
        <taxon>Diversisporales</taxon>
        <taxon>Gigasporaceae</taxon>
        <taxon>Cetraspora</taxon>
    </lineage>
</organism>
<gene>
    <name evidence="1" type="ORF">SPELUC_LOCUS8551</name>
</gene>